<gene>
    <name evidence="1" type="ORF">DME_LOCUS10058</name>
</gene>
<dbReference type="Proteomes" id="UP000038040">
    <property type="component" value="Unplaced"/>
</dbReference>
<dbReference type="AlphaFoldDB" id="A0A0N4UII7"/>
<evidence type="ECO:0000313" key="1">
    <source>
        <dbReference type="EMBL" id="VDN60085.1"/>
    </source>
</evidence>
<dbReference type="Proteomes" id="UP000274756">
    <property type="component" value="Unassembled WGS sequence"/>
</dbReference>
<dbReference type="EMBL" id="UYYG01001200">
    <property type="protein sequence ID" value="VDN60085.1"/>
    <property type="molecule type" value="Genomic_DNA"/>
</dbReference>
<evidence type="ECO:0000313" key="2">
    <source>
        <dbReference type="Proteomes" id="UP000038040"/>
    </source>
</evidence>
<keyword evidence="3" id="KW-1185">Reference proteome</keyword>
<evidence type="ECO:0000313" key="3">
    <source>
        <dbReference type="Proteomes" id="UP000274756"/>
    </source>
</evidence>
<dbReference type="WBParaSite" id="DME_0000742001-mRNA-1">
    <property type="protein sequence ID" value="DME_0000742001-mRNA-1"/>
    <property type="gene ID" value="DME_0000742001"/>
</dbReference>
<evidence type="ECO:0000313" key="4">
    <source>
        <dbReference type="WBParaSite" id="DME_0000742001-mRNA-1"/>
    </source>
</evidence>
<proteinExistence type="predicted"/>
<name>A0A0N4UII7_DRAME</name>
<sequence length="71" mass="8361">MSPNGECESCGQGWPRSSINRVRFPVAEPWVCGRRLTIARRVKNEKFDLYEKYLEVDHIVALELQRHIDFL</sequence>
<accession>A0A0N4UII7</accession>
<protein>
    <submittedName>
        <fullName evidence="4">PET domain-containing protein</fullName>
    </submittedName>
</protein>
<reference evidence="1 3" key="2">
    <citation type="submission" date="2018-11" db="EMBL/GenBank/DDBJ databases">
        <authorList>
            <consortium name="Pathogen Informatics"/>
        </authorList>
    </citation>
    <scope>NUCLEOTIDE SEQUENCE [LARGE SCALE GENOMIC DNA]</scope>
</reference>
<reference evidence="4" key="1">
    <citation type="submission" date="2017-02" db="UniProtKB">
        <authorList>
            <consortium name="WormBaseParasite"/>
        </authorList>
    </citation>
    <scope>IDENTIFICATION</scope>
</reference>
<organism evidence="2 4">
    <name type="scientific">Dracunculus medinensis</name>
    <name type="common">Guinea worm</name>
    <dbReference type="NCBI Taxonomy" id="318479"/>
    <lineage>
        <taxon>Eukaryota</taxon>
        <taxon>Metazoa</taxon>
        <taxon>Ecdysozoa</taxon>
        <taxon>Nematoda</taxon>
        <taxon>Chromadorea</taxon>
        <taxon>Rhabditida</taxon>
        <taxon>Spirurina</taxon>
        <taxon>Dracunculoidea</taxon>
        <taxon>Dracunculidae</taxon>
        <taxon>Dracunculus</taxon>
    </lineage>
</organism>